<evidence type="ECO:0000313" key="1">
    <source>
        <dbReference type="EMBL" id="SBQ81107.1"/>
    </source>
</evidence>
<feature type="non-terminal residue" evidence="1">
    <location>
        <position position="1"/>
    </location>
</feature>
<reference evidence="1" key="2">
    <citation type="submission" date="2016-06" db="EMBL/GenBank/DDBJ databases">
        <title>The genome of a short-lived fish provides insights into sex chromosome evolution and the genetic control of aging.</title>
        <authorList>
            <person name="Reichwald K."/>
            <person name="Felder M."/>
            <person name="Petzold A."/>
            <person name="Koch P."/>
            <person name="Groth M."/>
            <person name="Platzer M."/>
        </authorList>
    </citation>
    <scope>NUCLEOTIDE SEQUENCE</scope>
    <source>
        <tissue evidence="1">Brain</tissue>
    </source>
</reference>
<organism evidence="1">
    <name type="scientific">Nothobranchius korthausae</name>
    <dbReference type="NCBI Taxonomy" id="1143690"/>
    <lineage>
        <taxon>Eukaryota</taxon>
        <taxon>Metazoa</taxon>
        <taxon>Chordata</taxon>
        <taxon>Craniata</taxon>
        <taxon>Vertebrata</taxon>
        <taxon>Euteleostomi</taxon>
        <taxon>Actinopterygii</taxon>
        <taxon>Neopterygii</taxon>
        <taxon>Teleostei</taxon>
        <taxon>Neoteleostei</taxon>
        <taxon>Acanthomorphata</taxon>
        <taxon>Ovalentaria</taxon>
        <taxon>Atherinomorphae</taxon>
        <taxon>Cyprinodontiformes</taxon>
        <taxon>Nothobranchiidae</taxon>
        <taxon>Nothobranchius</taxon>
    </lineage>
</organism>
<dbReference type="EMBL" id="HAEC01012890">
    <property type="protein sequence ID" value="SBQ81107.1"/>
    <property type="molecule type" value="Transcribed_RNA"/>
</dbReference>
<dbReference type="AlphaFoldDB" id="A0A1A8HCK8"/>
<feature type="non-terminal residue" evidence="1">
    <location>
        <position position="82"/>
    </location>
</feature>
<gene>
    <name evidence="1" type="primary">CAPTEDRAFT_193490</name>
</gene>
<sequence>FCLITVAGLGSEKSDGDKAHRLVIDHLLTDCDILCLQQDLSKLNSFNNFIFGPGESTTDFSSSIVRGRIPGGVFNTVEKNFR</sequence>
<reference evidence="1" key="1">
    <citation type="submission" date="2016-05" db="EMBL/GenBank/DDBJ databases">
        <authorList>
            <person name="Lavstsen T."/>
            <person name="Jespersen J.S."/>
        </authorList>
    </citation>
    <scope>NUCLEOTIDE SEQUENCE</scope>
    <source>
        <tissue evidence="1">Brain</tissue>
    </source>
</reference>
<proteinExistence type="predicted"/>
<name>A0A1A8HCK8_9TELE</name>
<protein>
    <submittedName>
        <fullName evidence="1">Uncharacterized protein</fullName>
    </submittedName>
</protein>
<accession>A0A1A8HCK8</accession>